<gene>
    <name evidence="1" type="ORF">M9Y10_024416</name>
</gene>
<proteinExistence type="predicted"/>
<reference evidence="1 2" key="1">
    <citation type="submission" date="2024-04" db="EMBL/GenBank/DDBJ databases">
        <title>Tritrichomonas musculus Genome.</title>
        <authorList>
            <person name="Alves-Ferreira E."/>
            <person name="Grigg M."/>
            <person name="Lorenzi H."/>
            <person name="Galac M."/>
        </authorList>
    </citation>
    <scope>NUCLEOTIDE SEQUENCE [LARGE SCALE GENOMIC DNA]</scope>
    <source>
        <strain evidence="1 2">EAF2021</strain>
    </source>
</reference>
<keyword evidence="2" id="KW-1185">Reference proteome</keyword>
<comment type="caution">
    <text evidence="1">The sequence shown here is derived from an EMBL/GenBank/DDBJ whole genome shotgun (WGS) entry which is preliminary data.</text>
</comment>
<dbReference type="EMBL" id="JAPFFF010000033">
    <property type="protein sequence ID" value="KAK8844210.1"/>
    <property type="molecule type" value="Genomic_DNA"/>
</dbReference>
<organism evidence="1 2">
    <name type="scientific">Tritrichomonas musculus</name>
    <dbReference type="NCBI Taxonomy" id="1915356"/>
    <lineage>
        <taxon>Eukaryota</taxon>
        <taxon>Metamonada</taxon>
        <taxon>Parabasalia</taxon>
        <taxon>Tritrichomonadida</taxon>
        <taxon>Tritrichomonadidae</taxon>
        <taxon>Tritrichomonas</taxon>
    </lineage>
</organism>
<sequence>MISLIKERNLDEVKFISSKNYHWDSISMAAIIFIYLYIIPDGDYQEGLIELLKHDQYNSFRKLYGMGYKPTVYAISCLYQETMKPFTKNFEIIDYLYPNESLDMIKNTIANYHPFSITVFAEKFGNRITNDNWGIDNAHCWFNYKHACDQLKIIIFFIFLLNIKIS</sequence>
<evidence type="ECO:0000313" key="1">
    <source>
        <dbReference type="EMBL" id="KAK8844210.1"/>
    </source>
</evidence>
<dbReference type="Proteomes" id="UP001470230">
    <property type="component" value="Unassembled WGS sequence"/>
</dbReference>
<protein>
    <submittedName>
        <fullName evidence="1">Uncharacterized protein</fullName>
    </submittedName>
</protein>
<name>A0ABR2HBY2_9EUKA</name>
<accession>A0ABR2HBY2</accession>
<evidence type="ECO:0000313" key="2">
    <source>
        <dbReference type="Proteomes" id="UP001470230"/>
    </source>
</evidence>